<dbReference type="InterPro" id="IPR001878">
    <property type="entry name" value="Znf_CCHC"/>
</dbReference>
<dbReference type="Proteomes" id="UP000688137">
    <property type="component" value="Unassembled WGS sequence"/>
</dbReference>
<dbReference type="Pfam" id="PF00076">
    <property type="entry name" value="RRM_1"/>
    <property type="match status" value="1"/>
</dbReference>
<dbReference type="PROSITE" id="PS50158">
    <property type="entry name" value="ZF_CCHC"/>
    <property type="match status" value="1"/>
</dbReference>
<evidence type="ECO:0000313" key="7">
    <source>
        <dbReference type="EMBL" id="CAD8067970.1"/>
    </source>
</evidence>
<dbReference type="SMART" id="SM00343">
    <property type="entry name" value="ZnF_C2HC"/>
    <property type="match status" value="1"/>
</dbReference>
<protein>
    <submittedName>
        <fullName evidence="7">Uncharacterized protein</fullName>
    </submittedName>
</protein>
<proteinExistence type="predicted"/>
<keyword evidence="8" id="KW-1185">Reference proteome</keyword>
<evidence type="ECO:0000256" key="2">
    <source>
        <dbReference type="PROSITE-ProRule" id="PRU00047"/>
    </source>
</evidence>
<dbReference type="InterPro" id="IPR000504">
    <property type="entry name" value="RRM_dom"/>
</dbReference>
<dbReference type="EMBL" id="CAJJDM010000040">
    <property type="protein sequence ID" value="CAD8067970.1"/>
    <property type="molecule type" value="Genomic_DNA"/>
</dbReference>
<name>A0A8S1LJM0_PARPR</name>
<dbReference type="PANTHER" id="PTHR15481">
    <property type="entry name" value="RIBONUCLEIC ACID BINDING PROTEIN S1"/>
    <property type="match status" value="1"/>
</dbReference>
<dbReference type="CDD" id="cd00590">
    <property type="entry name" value="RRM_SF"/>
    <property type="match status" value="1"/>
</dbReference>
<keyword evidence="2" id="KW-0863">Zinc-finger</keyword>
<dbReference type="Pfam" id="PF00098">
    <property type="entry name" value="zf-CCHC"/>
    <property type="match status" value="1"/>
</dbReference>
<evidence type="ECO:0000256" key="1">
    <source>
        <dbReference type="ARBA" id="ARBA00022884"/>
    </source>
</evidence>
<feature type="region of interest" description="Disordered" evidence="4">
    <location>
        <begin position="104"/>
        <end position="203"/>
    </location>
</feature>
<evidence type="ECO:0000259" key="5">
    <source>
        <dbReference type="PROSITE" id="PS50102"/>
    </source>
</evidence>
<keyword evidence="1 3" id="KW-0694">RNA-binding</keyword>
<dbReference type="GO" id="GO:0008270">
    <property type="term" value="F:zinc ion binding"/>
    <property type="evidence" value="ECO:0007669"/>
    <property type="project" value="UniProtKB-KW"/>
</dbReference>
<feature type="compositionally biased region" description="Polar residues" evidence="4">
    <location>
        <begin position="173"/>
        <end position="203"/>
    </location>
</feature>
<dbReference type="FunFam" id="3.30.70.330:FF:000950">
    <property type="entry name" value="Uncharacterized protein"/>
    <property type="match status" value="1"/>
</dbReference>
<dbReference type="GO" id="GO:0003723">
    <property type="term" value="F:RNA binding"/>
    <property type="evidence" value="ECO:0007669"/>
    <property type="project" value="UniProtKB-UniRule"/>
</dbReference>
<feature type="compositionally biased region" description="Basic residues" evidence="4">
    <location>
        <begin position="146"/>
        <end position="172"/>
    </location>
</feature>
<feature type="compositionally biased region" description="Low complexity" evidence="4">
    <location>
        <begin position="133"/>
        <end position="145"/>
    </location>
</feature>
<dbReference type="AlphaFoldDB" id="A0A8S1LJM0"/>
<feature type="domain" description="RRM" evidence="5">
    <location>
        <begin position="7"/>
        <end position="79"/>
    </location>
</feature>
<dbReference type="PANTHER" id="PTHR15481:SF0">
    <property type="entry name" value="LD23870P-RELATED"/>
    <property type="match status" value="1"/>
</dbReference>
<reference evidence="7" key="1">
    <citation type="submission" date="2021-01" db="EMBL/GenBank/DDBJ databases">
        <authorList>
            <consortium name="Genoscope - CEA"/>
            <person name="William W."/>
        </authorList>
    </citation>
    <scope>NUCLEOTIDE SEQUENCE</scope>
</reference>
<feature type="compositionally biased region" description="Basic residues" evidence="4">
    <location>
        <begin position="122"/>
        <end position="132"/>
    </location>
</feature>
<dbReference type="SMART" id="SM00360">
    <property type="entry name" value="RRM"/>
    <property type="match status" value="1"/>
</dbReference>
<accession>A0A8S1LJM0</accession>
<evidence type="ECO:0000256" key="3">
    <source>
        <dbReference type="PROSITE-ProRule" id="PRU00176"/>
    </source>
</evidence>
<dbReference type="GO" id="GO:0005654">
    <property type="term" value="C:nucleoplasm"/>
    <property type="evidence" value="ECO:0007669"/>
    <property type="project" value="TreeGrafter"/>
</dbReference>
<gene>
    <name evidence="7" type="ORF">PPRIM_AZ9-3.1.T0410257</name>
</gene>
<evidence type="ECO:0000313" key="8">
    <source>
        <dbReference type="Proteomes" id="UP000688137"/>
    </source>
</evidence>
<dbReference type="PROSITE" id="PS50102">
    <property type="entry name" value="RRM"/>
    <property type="match status" value="1"/>
</dbReference>
<dbReference type="GO" id="GO:0005737">
    <property type="term" value="C:cytoplasm"/>
    <property type="evidence" value="ECO:0007669"/>
    <property type="project" value="TreeGrafter"/>
</dbReference>
<dbReference type="GO" id="GO:0061574">
    <property type="term" value="C:ASAP complex"/>
    <property type="evidence" value="ECO:0007669"/>
    <property type="project" value="TreeGrafter"/>
</dbReference>
<keyword evidence="2" id="KW-0479">Metal-binding</keyword>
<evidence type="ECO:0000259" key="6">
    <source>
        <dbReference type="PROSITE" id="PS50158"/>
    </source>
</evidence>
<evidence type="ECO:0000256" key="4">
    <source>
        <dbReference type="SAM" id="MobiDB-lite"/>
    </source>
</evidence>
<comment type="caution">
    <text evidence="7">The sequence shown here is derived from an EMBL/GenBank/DDBJ whole genome shotgun (WGS) entry which is preliminary data.</text>
</comment>
<dbReference type="GO" id="GO:0000398">
    <property type="term" value="P:mRNA splicing, via spliceosome"/>
    <property type="evidence" value="ECO:0007669"/>
    <property type="project" value="TreeGrafter"/>
</dbReference>
<sequence>MSEIVSNQLFVTGYSLAKISDEKDIKNIFKKYGTIKNVAYKGSYSFVTFSSESEAENALKTLNGQQINGQKLIVNVVDNRKGRRNGPQENDECFRCKKGGHWARECPNESSPKRRKYDNQRSRYRKTRRSNSRSHSQSSYQSSHSRGQRNSKKGNRYSRRSRSPKRDQKRQKNTSQKRSNTNSSSRSLVNNRQRQSHRSSLSK</sequence>
<organism evidence="7 8">
    <name type="scientific">Paramecium primaurelia</name>
    <dbReference type="NCBI Taxonomy" id="5886"/>
    <lineage>
        <taxon>Eukaryota</taxon>
        <taxon>Sar</taxon>
        <taxon>Alveolata</taxon>
        <taxon>Ciliophora</taxon>
        <taxon>Intramacronucleata</taxon>
        <taxon>Oligohymenophorea</taxon>
        <taxon>Peniculida</taxon>
        <taxon>Parameciidae</taxon>
        <taxon>Paramecium</taxon>
    </lineage>
</organism>
<keyword evidence="2" id="KW-0862">Zinc</keyword>
<feature type="domain" description="CCHC-type" evidence="6">
    <location>
        <begin position="93"/>
        <end position="108"/>
    </location>
</feature>